<evidence type="ECO:0000256" key="6">
    <source>
        <dbReference type="HAMAP-Rule" id="MF_00074"/>
    </source>
</evidence>
<keyword evidence="8" id="KW-1185">Reference proteome</keyword>
<evidence type="ECO:0000256" key="4">
    <source>
        <dbReference type="ARBA" id="ARBA00022679"/>
    </source>
</evidence>
<keyword evidence="1 6" id="KW-0963">Cytoplasm</keyword>
<feature type="binding site" evidence="6">
    <location>
        <begin position="135"/>
        <end position="136"/>
    </location>
    <ligand>
        <name>S-adenosyl-L-methionine</name>
        <dbReference type="ChEBI" id="CHEBI:59789"/>
    </ligand>
</feature>
<organism evidence="7 8">
    <name type="scientific">Ferrovum myxofaciens</name>
    <dbReference type="NCBI Taxonomy" id="416213"/>
    <lineage>
        <taxon>Bacteria</taxon>
        <taxon>Pseudomonadati</taxon>
        <taxon>Pseudomonadota</taxon>
        <taxon>Betaproteobacteria</taxon>
        <taxon>Ferrovales</taxon>
        <taxon>Ferrovaceae</taxon>
        <taxon>Ferrovum</taxon>
    </lineage>
</organism>
<protein>
    <recommendedName>
        <fullName evidence="6">Ribosomal RNA small subunit methyltransferase G</fullName>
        <ecNumber evidence="6">2.1.1.170</ecNumber>
    </recommendedName>
    <alternativeName>
        <fullName evidence="6">16S rRNA 7-methylguanosine methyltransferase</fullName>
        <shortName evidence="6">16S rRNA m7G methyltransferase</shortName>
    </alternativeName>
</protein>
<keyword evidence="4 6" id="KW-0808">Transferase</keyword>
<keyword evidence="5 6" id="KW-0949">S-adenosyl-L-methionine</keyword>
<comment type="catalytic activity">
    <reaction evidence="6">
        <text>guanosine(527) in 16S rRNA + S-adenosyl-L-methionine = N(7)-methylguanosine(527) in 16S rRNA + S-adenosyl-L-homocysteine</text>
        <dbReference type="Rhea" id="RHEA:42732"/>
        <dbReference type="Rhea" id="RHEA-COMP:10209"/>
        <dbReference type="Rhea" id="RHEA-COMP:10210"/>
        <dbReference type="ChEBI" id="CHEBI:57856"/>
        <dbReference type="ChEBI" id="CHEBI:59789"/>
        <dbReference type="ChEBI" id="CHEBI:74269"/>
        <dbReference type="ChEBI" id="CHEBI:74480"/>
        <dbReference type="EC" id="2.1.1.170"/>
    </reaction>
</comment>
<gene>
    <name evidence="6 7" type="primary">rsmG</name>
    <name evidence="7" type="ORF">FEMY_07590</name>
</gene>
<dbReference type="RefSeq" id="WP_051862163.1">
    <property type="nucleotide sequence ID" value="NZ_CP149475.1"/>
</dbReference>
<accession>A0A149VZS7</accession>
<dbReference type="EMBL" id="LRRD01000011">
    <property type="protein sequence ID" value="KXW58731.1"/>
    <property type="molecule type" value="Genomic_DNA"/>
</dbReference>
<evidence type="ECO:0000256" key="1">
    <source>
        <dbReference type="ARBA" id="ARBA00022490"/>
    </source>
</evidence>
<dbReference type="InterPro" id="IPR003682">
    <property type="entry name" value="rRNA_ssu_MeTfrase_G"/>
</dbReference>
<name>A0A149VZS7_9PROT</name>
<keyword evidence="3 6" id="KW-0489">Methyltransferase</keyword>
<dbReference type="PANTHER" id="PTHR31760">
    <property type="entry name" value="S-ADENOSYL-L-METHIONINE-DEPENDENT METHYLTRANSFERASES SUPERFAMILY PROTEIN"/>
    <property type="match status" value="1"/>
</dbReference>
<feature type="binding site" evidence="6">
    <location>
        <position position="89"/>
    </location>
    <ligand>
        <name>S-adenosyl-L-methionine</name>
        <dbReference type="ChEBI" id="CHEBI:59789"/>
    </ligand>
</feature>
<evidence type="ECO:0000256" key="5">
    <source>
        <dbReference type="ARBA" id="ARBA00022691"/>
    </source>
</evidence>
<dbReference type="InterPro" id="IPR029063">
    <property type="entry name" value="SAM-dependent_MTases_sf"/>
</dbReference>
<dbReference type="Pfam" id="PF02527">
    <property type="entry name" value="GidB"/>
    <property type="match status" value="1"/>
</dbReference>
<dbReference type="CDD" id="cd02440">
    <property type="entry name" value="AdoMet_MTases"/>
    <property type="match status" value="1"/>
</dbReference>
<dbReference type="PANTHER" id="PTHR31760:SF0">
    <property type="entry name" value="S-ADENOSYL-L-METHIONINE-DEPENDENT METHYLTRANSFERASES SUPERFAMILY PROTEIN"/>
    <property type="match status" value="1"/>
</dbReference>
<dbReference type="Proteomes" id="UP000075653">
    <property type="component" value="Unassembled WGS sequence"/>
</dbReference>
<dbReference type="GO" id="GO:0005829">
    <property type="term" value="C:cytosol"/>
    <property type="evidence" value="ECO:0007669"/>
    <property type="project" value="TreeGrafter"/>
</dbReference>
<reference evidence="7 8" key="1">
    <citation type="submission" date="2016-01" db="EMBL/GenBank/DDBJ databases">
        <title>Genome sequence of the acidophilic iron oxidising Ferrovum strain Z-31.</title>
        <authorList>
            <person name="Poehlein A."/>
            <person name="Ullrich S.R."/>
            <person name="Schloemann M."/>
            <person name="Muehling M."/>
            <person name="Daniel R."/>
        </authorList>
    </citation>
    <scope>NUCLEOTIDE SEQUENCE [LARGE SCALE GENOMIC DNA]</scope>
    <source>
        <strain evidence="7 8">Z-31</strain>
    </source>
</reference>
<comment type="subcellular location">
    <subcellularLocation>
        <location evidence="6">Cytoplasm</location>
    </subcellularLocation>
</comment>
<dbReference type="PIRSF" id="PIRSF003078">
    <property type="entry name" value="GidB"/>
    <property type="match status" value="1"/>
</dbReference>
<sequence length="216" mass="24361">MFEYDRLTTEEAQILRTGLESLHLSASEQSLEQAIQYLDLLEKWNGAINLTAIRQRNRMLTLHLMDSWTLVPFIKDSELLLDVGSGGGFPGIPVALIRPDLSITLMESNQKKVAFLKQAKIELGLFNLEVIGERVEQSKPDKLYNVITCRAFSDLSEFVRSTRHLLAKGGEWIAMKGAIPYDEINRLPAEISTTITPIQIPGLKAERHLIHLRPSL</sequence>
<dbReference type="AlphaFoldDB" id="A0A149VZS7"/>
<dbReference type="GO" id="GO:0070043">
    <property type="term" value="F:rRNA (guanine-N7-)-methyltransferase activity"/>
    <property type="evidence" value="ECO:0007669"/>
    <property type="project" value="UniProtKB-UniRule"/>
</dbReference>
<dbReference type="NCBIfam" id="TIGR00138">
    <property type="entry name" value="rsmG_gidB"/>
    <property type="match status" value="1"/>
</dbReference>
<dbReference type="PATRIC" id="fig|1789004.3.peg.767"/>
<comment type="similarity">
    <text evidence="6">Belongs to the methyltransferase superfamily. RNA methyltransferase RsmG family.</text>
</comment>
<dbReference type="Gene3D" id="3.40.50.150">
    <property type="entry name" value="Vaccinia Virus protein VP39"/>
    <property type="match status" value="1"/>
</dbReference>
<dbReference type="STRING" id="1789004.FEMY_07590"/>
<dbReference type="HAMAP" id="MF_00074">
    <property type="entry name" value="16SrRNA_methyltr_G"/>
    <property type="match status" value="1"/>
</dbReference>
<comment type="function">
    <text evidence="6">Specifically methylates the N7 position of guanine in position 527 of 16S rRNA.</text>
</comment>
<comment type="caution">
    <text evidence="6">Lacks conserved residue(s) required for the propagation of feature annotation.</text>
</comment>
<evidence type="ECO:0000256" key="2">
    <source>
        <dbReference type="ARBA" id="ARBA00022552"/>
    </source>
</evidence>
<feature type="binding site" evidence="6">
    <location>
        <position position="84"/>
    </location>
    <ligand>
        <name>S-adenosyl-L-methionine</name>
        <dbReference type="ChEBI" id="CHEBI:59789"/>
    </ligand>
</feature>
<evidence type="ECO:0000256" key="3">
    <source>
        <dbReference type="ARBA" id="ARBA00022603"/>
    </source>
</evidence>
<comment type="caution">
    <text evidence="7">The sequence shown here is derived from an EMBL/GenBank/DDBJ whole genome shotgun (WGS) entry which is preliminary data.</text>
</comment>
<evidence type="ECO:0000313" key="8">
    <source>
        <dbReference type="Proteomes" id="UP000075653"/>
    </source>
</evidence>
<keyword evidence="2 6" id="KW-0698">rRNA processing</keyword>
<evidence type="ECO:0000313" key="7">
    <source>
        <dbReference type="EMBL" id="KXW58731.1"/>
    </source>
</evidence>
<proteinExistence type="inferred from homology"/>
<dbReference type="SUPFAM" id="SSF53335">
    <property type="entry name" value="S-adenosyl-L-methionine-dependent methyltransferases"/>
    <property type="match status" value="1"/>
</dbReference>
<dbReference type="EC" id="2.1.1.170" evidence="6"/>
<dbReference type="OrthoDB" id="9808773at2"/>
<feature type="binding site" evidence="6">
    <location>
        <position position="150"/>
    </location>
    <ligand>
        <name>S-adenosyl-L-methionine</name>
        <dbReference type="ChEBI" id="CHEBI:59789"/>
    </ligand>
</feature>